<proteinExistence type="predicted"/>
<organism evidence="1">
    <name type="scientific">viral metagenome</name>
    <dbReference type="NCBI Taxonomy" id="1070528"/>
    <lineage>
        <taxon>unclassified sequences</taxon>
        <taxon>metagenomes</taxon>
        <taxon>organismal metagenomes</taxon>
    </lineage>
</organism>
<accession>A0A6C0HSY1</accession>
<protein>
    <submittedName>
        <fullName evidence="1">Uncharacterized protein</fullName>
    </submittedName>
</protein>
<sequence length="165" mass="19960">MSEYWENFDYENCNNETEKTIKKNSGDTLVIKMEESFTSCYIFYDYKKDLFGVRFSVSNGNKSRKYNSYYCDNKEVLISFLLETFSNYKNTTISLYTYKNLPLDSDDITCNILIDYEDTSNEILCFEYDKENENDDDEEKYDLEKFPEEKLRSFMNMLEHMYNEY</sequence>
<reference evidence="1" key="1">
    <citation type="journal article" date="2020" name="Nature">
        <title>Giant virus diversity and host interactions through global metagenomics.</title>
        <authorList>
            <person name="Schulz F."/>
            <person name="Roux S."/>
            <person name="Paez-Espino D."/>
            <person name="Jungbluth S."/>
            <person name="Walsh D.A."/>
            <person name="Denef V.J."/>
            <person name="McMahon K.D."/>
            <person name="Konstantinidis K.T."/>
            <person name="Eloe-Fadrosh E.A."/>
            <person name="Kyrpides N.C."/>
            <person name="Woyke T."/>
        </authorList>
    </citation>
    <scope>NUCLEOTIDE SEQUENCE</scope>
    <source>
        <strain evidence="1">GVMAG-M-3300023184-168</strain>
    </source>
</reference>
<dbReference type="EMBL" id="MN740012">
    <property type="protein sequence ID" value="QHT83848.1"/>
    <property type="molecule type" value="Genomic_DNA"/>
</dbReference>
<dbReference type="AlphaFoldDB" id="A0A6C0HSY1"/>
<name>A0A6C0HSY1_9ZZZZ</name>
<evidence type="ECO:0000313" key="1">
    <source>
        <dbReference type="EMBL" id="QHT83848.1"/>
    </source>
</evidence>